<keyword evidence="4 8" id="KW-1133">Transmembrane helix</keyword>
<feature type="transmembrane region" description="Helical" evidence="8">
    <location>
        <begin position="12"/>
        <end position="32"/>
    </location>
</feature>
<proteinExistence type="inferred from homology"/>
<evidence type="ECO:0000256" key="4">
    <source>
        <dbReference type="ARBA" id="ARBA00022989"/>
    </source>
</evidence>
<name>A0AAE3XDN9_9DEIO</name>
<keyword evidence="3 8" id="KW-0812">Transmembrane</keyword>
<comment type="caution">
    <text evidence="10">The sequence shown here is derived from an EMBL/GenBank/DDBJ whole genome shotgun (WGS) entry which is preliminary data.</text>
</comment>
<reference evidence="10" key="1">
    <citation type="submission" date="2023-07" db="EMBL/GenBank/DDBJ databases">
        <title>Sorghum-associated microbial communities from plants grown in Nebraska, USA.</title>
        <authorList>
            <person name="Schachtman D."/>
        </authorList>
    </citation>
    <scope>NUCLEOTIDE SEQUENCE</scope>
    <source>
        <strain evidence="10">BE330</strain>
    </source>
</reference>
<sequence length="239" mass="25244">MTIPELIQSAGPLLWVLTLLSVYTVYLAVMVLQRLRTFGQHHDTTRAGVHHHLIHGQLSDAQADLAGNTNPSAQIMAAGLSRAPAGTENVIAGMNAETLTQERLVTRGLSHLSTIAQIAPLLGLLGTVFGMVRSFLVFSQTAAPTPTQLATGISEALINTAGGLIVAVTAYVLRSALRQQADEILVQMDRSRELLLAWLEERAQRQAGQHPGASPLPSLLPASVTASGPSTPEENGNAA</sequence>
<evidence type="ECO:0000256" key="2">
    <source>
        <dbReference type="ARBA" id="ARBA00022475"/>
    </source>
</evidence>
<evidence type="ECO:0000256" key="7">
    <source>
        <dbReference type="SAM" id="MobiDB-lite"/>
    </source>
</evidence>
<comment type="subcellular location">
    <subcellularLocation>
        <location evidence="1">Cell membrane</location>
        <topology evidence="1">Multi-pass membrane protein</topology>
    </subcellularLocation>
    <subcellularLocation>
        <location evidence="6">Membrane</location>
        <topology evidence="6">Multi-pass membrane protein</topology>
    </subcellularLocation>
</comment>
<keyword evidence="6" id="KW-0813">Transport</keyword>
<evidence type="ECO:0000256" key="5">
    <source>
        <dbReference type="ARBA" id="ARBA00023136"/>
    </source>
</evidence>
<dbReference type="GO" id="GO:0017038">
    <property type="term" value="P:protein import"/>
    <property type="evidence" value="ECO:0007669"/>
    <property type="project" value="TreeGrafter"/>
</dbReference>
<gene>
    <name evidence="10" type="ORF">J2Y00_001748</name>
</gene>
<keyword evidence="2" id="KW-1003">Cell membrane</keyword>
<dbReference type="InterPro" id="IPR050790">
    <property type="entry name" value="ExbB/TolQ_transport"/>
</dbReference>
<evidence type="ECO:0000256" key="1">
    <source>
        <dbReference type="ARBA" id="ARBA00004651"/>
    </source>
</evidence>
<evidence type="ECO:0000313" key="11">
    <source>
        <dbReference type="Proteomes" id="UP001185331"/>
    </source>
</evidence>
<evidence type="ECO:0000259" key="9">
    <source>
        <dbReference type="Pfam" id="PF01618"/>
    </source>
</evidence>
<keyword evidence="5 8" id="KW-0472">Membrane</keyword>
<dbReference type="GO" id="GO:0005886">
    <property type="term" value="C:plasma membrane"/>
    <property type="evidence" value="ECO:0007669"/>
    <property type="project" value="UniProtKB-SubCell"/>
</dbReference>
<feature type="region of interest" description="Disordered" evidence="7">
    <location>
        <begin position="206"/>
        <end position="239"/>
    </location>
</feature>
<feature type="transmembrane region" description="Helical" evidence="8">
    <location>
        <begin position="156"/>
        <end position="173"/>
    </location>
</feature>
<feature type="transmembrane region" description="Helical" evidence="8">
    <location>
        <begin position="112"/>
        <end position="136"/>
    </location>
</feature>
<evidence type="ECO:0000256" key="8">
    <source>
        <dbReference type="SAM" id="Phobius"/>
    </source>
</evidence>
<accession>A0AAE3XDN9</accession>
<dbReference type="PANTHER" id="PTHR30625">
    <property type="entry name" value="PROTEIN TOLQ"/>
    <property type="match status" value="1"/>
</dbReference>
<dbReference type="PANTHER" id="PTHR30625:SF17">
    <property type="entry name" value="TOLQ-RELATED"/>
    <property type="match status" value="1"/>
</dbReference>
<evidence type="ECO:0000313" key="10">
    <source>
        <dbReference type="EMBL" id="MDR6218185.1"/>
    </source>
</evidence>
<feature type="compositionally biased region" description="Polar residues" evidence="7">
    <location>
        <begin position="224"/>
        <end position="239"/>
    </location>
</feature>
<organism evidence="10 11">
    <name type="scientific">Deinococcus soli</name>
    <name type="common">ex Cha et al. 2016</name>
    <dbReference type="NCBI Taxonomy" id="1309411"/>
    <lineage>
        <taxon>Bacteria</taxon>
        <taxon>Thermotogati</taxon>
        <taxon>Deinococcota</taxon>
        <taxon>Deinococci</taxon>
        <taxon>Deinococcales</taxon>
        <taxon>Deinococcaceae</taxon>
        <taxon>Deinococcus</taxon>
    </lineage>
</organism>
<evidence type="ECO:0000256" key="3">
    <source>
        <dbReference type="ARBA" id="ARBA00022692"/>
    </source>
</evidence>
<dbReference type="InterPro" id="IPR002898">
    <property type="entry name" value="MotA_ExbB_proton_chnl"/>
</dbReference>
<dbReference type="Proteomes" id="UP001185331">
    <property type="component" value="Unassembled WGS sequence"/>
</dbReference>
<keyword evidence="6" id="KW-0653">Protein transport</keyword>
<evidence type="ECO:0000256" key="6">
    <source>
        <dbReference type="RuleBase" id="RU004057"/>
    </source>
</evidence>
<dbReference type="RefSeq" id="WP_309854339.1">
    <property type="nucleotide sequence ID" value="NZ_JAVDQJ010000004.1"/>
</dbReference>
<dbReference type="Pfam" id="PF01618">
    <property type="entry name" value="MotA_ExbB"/>
    <property type="match status" value="1"/>
</dbReference>
<feature type="compositionally biased region" description="Low complexity" evidence="7">
    <location>
        <begin position="213"/>
        <end position="223"/>
    </location>
</feature>
<dbReference type="EMBL" id="JAVDQK010000004">
    <property type="protein sequence ID" value="MDR6218185.1"/>
    <property type="molecule type" value="Genomic_DNA"/>
</dbReference>
<feature type="domain" description="MotA/TolQ/ExbB proton channel" evidence="9">
    <location>
        <begin position="70"/>
        <end position="189"/>
    </location>
</feature>
<comment type="similarity">
    <text evidence="6">Belongs to the exbB/tolQ family.</text>
</comment>
<dbReference type="AlphaFoldDB" id="A0AAE3XDN9"/>
<protein>
    <submittedName>
        <fullName evidence="10">Biopolymer transport protein ExbB</fullName>
    </submittedName>
</protein>